<protein>
    <submittedName>
        <fullName evidence="1">Uncharacterized protein</fullName>
    </submittedName>
</protein>
<comment type="caution">
    <text evidence="1">The sequence shown here is derived from an EMBL/GenBank/DDBJ whole genome shotgun (WGS) entry which is preliminary data.</text>
</comment>
<reference evidence="1" key="1">
    <citation type="submission" date="2022-07" db="EMBL/GenBank/DDBJ databases">
        <title>Phylogenomic reconstructions and comparative analyses of Kickxellomycotina fungi.</title>
        <authorList>
            <person name="Reynolds N.K."/>
            <person name="Stajich J.E."/>
            <person name="Barry K."/>
            <person name="Grigoriev I.V."/>
            <person name="Crous P."/>
            <person name="Smith M.E."/>
        </authorList>
    </citation>
    <scope>NUCLEOTIDE SEQUENCE</scope>
    <source>
        <strain evidence="1">BCRC 34191</strain>
    </source>
</reference>
<evidence type="ECO:0000313" key="1">
    <source>
        <dbReference type="EMBL" id="KAJ2791069.1"/>
    </source>
</evidence>
<gene>
    <name evidence="1" type="ORF">GGI18_001392</name>
</gene>
<keyword evidence="2" id="KW-1185">Reference proteome</keyword>
<organism evidence="1 2">
    <name type="scientific">Coemansia linderi</name>
    <dbReference type="NCBI Taxonomy" id="2663919"/>
    <lineage>
        <taxon>Eukaryota</taxon>
        <taxon>Fungi</taxon>
        <taxon>Fungi incertae sedis</taxon>
        <taxon>Zoopagomycota</taxon>
        <taxon>Kickxellomycotina</taxon>
        <taxon>Kickxellomycetes</taxon>
        <taxon>Kickxellales</taxon>
        <taxon>Kickxellaceae</taxon>
        <taxon>Coemansia</taxon>
    </lineage>
</organism>
<feature type="non-terminal residue" evidence="1">
    <location>
        <position position="1"/>
    </location>
</feature>
<evidence type="ECO:0000313" key="2">
    <source>
        <dbReference type="Proteomes" id="UP001140066"/>
    </source>
</evidence>
<sequence>GSTEEKLVIPDSVAGRLIGRKGSYLLSLETQSGAQISLSPRVPNMTDRIVTVVGRVGEVSAACKLIKDSVQSFEDLEV</sequence>
<dbReference type="EMBL" id="JANBUK010000207">
    <property type="protein sequence ID" value="KAJ2791069.1"/>
    <property type="molecule type" value="Genomic_DNA"/>
</dbReference>
<proteinExistence type="predicted"/>
<name>A0ACC1KKI5_9FUNG</name>
<accession>A0ACC1KKI5</accession>
<dbReference type="Proteomes" id="UP001140066">
    <property type="component" value="Unassembled WGS sequence"/>
</dbReference>